<feature type="domain" description="HAMP" evidence="11">
    <location>
        <begin position="199"/>
        <end position="251"/>
    </location>
</feature>
<feature type="transmembrane region" description="Helical" evidence="9">
    <location>
        <begin position="12"/>
        <end position="32"/>
    </location>
</feature>
<keyword evidence="8" id="KW-0175">Coiled coil</keyword>
<evidence type="ECO:0000259" key="11">
    <source>
        <dbReference type="PROSITE" id="PS50885"/>
    </source>
</evidence>
<dbReference type="GO" id="GO:0005886">
    <property type="term" value="C:plasma membrane"/>
    <property type="evidence" value="ECO:0007669"/>
    <property type="project" value="TreeGrafter"/>
</dbReference>
<dbReference type="SUPFAM" id="SSF55874">
    <property type="entry name" value="ATPase domain of HSP90 chaperone/DNA topoisomerase II/histidine kinase"/>
    <property type="match status" value="1"/>
</dbReference>
<dbReference type="CDD" id="cd00082">
    <property type="entry name" value="HisKA"/>
    <property type="match status" value="1"/>
</dbReference>
<evidence type="ECO:0000256" key="8">
    <source>
        <dbReference type="SAM" id="Coils"/>
    </source>
</evidence>
<dbReference type="PANTHER" id="PTHR45453:SF3">
    <property type="entry name" value="HISTIDINE KINASE"/>
    <property type="match status" value="1"/>
</dbReference>
<dbReference type="Gene3D" id="1.10.287.130">
    <property type="match status" value="1"/>
</dbReference>
<feature type="coiled-coil region" evidence="8">
    <location>
        <begin position="239"/>
        <end position="273"/>
    </location>
</feature>
<dbReference type="InterPro" id="IPR003661">
    <property type="entry name" value="HisK_dim/P_dom"/>
</dbReference>
<keyword evidence="7" id="KW-0902">Two-component regulatory system</keyword>
<dbReference type="SUPFAM" id="SSF158472">
    <property type="entry name" value="HAMP domain-like"/>
    <property type="match status" value="1"/>
</dbReference>
<dbReference type="CDD" id="cd06225">
    <property type="entry name" value="HAMP"/>
    <property type="match status" value="1"/>
</dbReference>
<comment type="catalytic activity">
    <reaction evidence="1">
        <text>ATP + protein L-histidine = ADP + protein N-phospho-L-histidine.</text>
        <dbReference type="EC" id="2.7.13.3"/>
    </reaction>
</comment>
<dbReference type="Proteomes" id="UP000010420">
    <property type="component" value="Unassembled WGS sequence"/>
</dbReference>
<dbReference type="Gene3D" id="6.10.340.10">
    <property type="match status" value="1"/>
</dbReference>
<dbReference type="InterPro" id="IPR050351">
    <property type="entry name" value="BphY/WalK/GraS-like"/>
</dbReference>
<dbReference type="GO" id="GO:0004721">
    <property type="term" value="F:phosphoprotein phosphatase activity"/>
    <property type="evidence" value="ECO:0007669"/>
    <property type="project" value="TreeGrafter"/>
</dbReference>
<dbReference type="AlphaFoldDB" id="L1QDD3"/>
<evidence type="ECO:0000256" key="7">
    <source>
        <dbReference type="ARBA" id="ARBA00023012"/>
    </source>
</evidence>
<evidence type="ECO:0000256" key="9">
    <source>
        <dbReference type="SAM" id="Phobius"/>
    </source>
</evidence>
<dbReference type="InterPro" id="IPR005467">
    <property type="entry name" value="His_kinase_dom"/>
</dbReference>
<dbReference type="GO" id="GO:0016036">
    <property type="term" value="P:cellular response to phosphate starvation"/>
    <property type="evidence" value="ECO:0007669"/>
    <property type="project" value="TreeGrafter"/>
</dbReference>
<dbReference type="Pfam" id="PF02518">
    <property type="entry name" value="HATPase_c"/>
    <property type="match status" value="1"/>
</dbReference>
<sequence>MKNSISKRISVITFGLISVVFLLTFLFQTLFFQDFYLTKKTKALLINVKRLQTMYSYQIHNKGVLVDALKSYEETNNSRIAIFSLDGNLRYLTDYDGNFEDLQFLTNFCSELLSDKELLNEVISTGKIKSTLFTNKDSDIKKIGIIAPMSLQSEHDSIIISVSSIQPIKEAYTVIQSFYLYLLIGFIIVAIFLSKIYSKLISNPLIKLNNIAKKMSLLDFNVKCDVSSDDEIGNLASTLNFLSSNLEKSLQDLREKNEQLENDIEKERNLEKMRKDFVATVSHDLKTPIGIISGYAEGLKDGIVSGENAKIYLETIIDEAAKMNSLLTNMLHLSKLESGDIILNLEEFNIIRMLQGIVKKFSLELKNKELNVIFSNLPDYAYVRADILQMEQVIKNLISNCIKYTPSNNDIFIKVNEEEEDFIISIENKGVTIPESEIENLFTTFYKLDKSGDRSQNSFGLGLASVKIILELHNSTFSIKNSDNGVIFTFSLKKVIE</sequence>
<feature type="domain" description="Histidine kinase" evidence="10">
    <location>
        <begin position="280"/>
        <end position="496"/>
    </location>
</feature>
<dbReference type="InterPro" id="IPR003660">
    <property type="entry name" value="HAMP_dom"/>
</dbReference>
<dbReference type="Pfam" id="PF00512">
    <property type="entry name" value="HisKA"/>
    <property type="match status" value="1"/>
</dbReference>
<reference evidence="12 13" key="1">
    <citation type="submission" date="2012-05" db="EMBL/GenBank/DDBJ databases">
        <authorList>
            <person name="Weinstock G."/>
            <person name="Sodergren E."/>
            <person name="Lobos E.A."/>
            <person name="Fulton L."/>
            <person name="Fulton R."/>
            <person name="Courtney L."/>
            <person name="Fronick C."/>
            <person name="O'Laughlin M."/>
            <person name="Godfrey J."/>
            <person name="Wilson R.M."/>
            <person name="Miner T."/>
            <person name="Farmer C."/>
            <person name="Delehaunty K."/>
            <person name="Cordes M."/>
            <person name="Minx P."/>
            <person name="Tomlinson C."/>
            <person name="Chen J."/>
            <person name="Wollam A."/>
            <person name="Pepin K.H."/>
            <person name="Bhonagiri V."/>
            <person name="Zhang X."/>
            <person name="Suruliraj S."/>
            <person name="Warren W."/>
            <person name="Mitreva M."/>
            <person name="Mardis E.R."/>
            <person name="Wilson R.K."/>
        </authorList>
    </citation>
    <scope>NUCLEOTIDE SEQUENCE [LARGE SCALE GENOMIC DNA]</scope>
    <source>
        <strain evidence="12 13">DSM 1785</strain>
    </source>
</reference>
<dbReference type="PROSITE" id="PS50109">
    <property type="entry name" value="HIS_KIN"/>
    <property type="match status" value="1"/>
</dbReference>
<dbReference type="eggNOG" id="COG5002">
    <property type="taxonomic scope" value="Bacteria"/>
</dbReference>
<name>L1QDD3_9CLOT</name>
<dbReference type="Gene3D" id="3.30.565.10">
    <property type="entry name" value="Histidine kinase-like ATPase, C-terminal domain"/>
    <property type="match status" value="1"/>
</dbReference>
<dbReference type="HOGENOM" id="CLU_000445_89_6_9"/>
<evidence type="ECO:0000259" key="10">
    <source>
        <dbReference type="PROSITE" id="PS50109"/>
    </source>
</evidence>
<feature type="transmembrane region" description="Helical" evidence="9">
    <location>
        <begin position="178"/>
        <end position="197"/>
    </location>
</feature>
<accession>L1QDD3</accession>
<evidence type="ECO:0000256" key="2">
    <source>
        <dbReference type="ARBA" id="ARBA00004370"/>
    </source>
</evidence>
<evidence type="ECO:0000256" key="4">
    <source>
        <dbReference type="ARBA" id="ARBA00022553"/>
    </source>
</evidence>
<evidence type="ECO:0000256" key="1">
    <source>
        <dbReference type="ARBA" id="ARBA00000085"/>
    </source>
</evidence>
<evidence type="ECO:0000313" key="12">
    <source>
        <dbReference type="EMBL" id="EKY25984.1"/>
    </source>
</evidence>
<dbReference type="PROSITE" id="PS50885">
    <property type="entry name" value="HAMP"/>
    <property type="match status" value="1"/>
</dbReference>
<dbReference type="InterPro" id="IPR036097">
    <property type="entry name" value="HisK_dim/P_sf"/>
</dbReference>
<evidence type="ECO:0000256" key="5">
    <source>
        <dbReference type="ARBA" id="ARBA00022679"/>
    </source>
</evidence>
<dbReference type="PATRIC" id="fig|545697.3.peg.2261"/>
<dbReference type="SMART" id="SM00387">
    <property type="entry name" value="HATPase_c"/>
    <property type="match status" value="1"/>
</dbReference>
<evidence type="ECO:0000313" key="13">
    <source>
        <dbReference type="Proteomes" id="UP000010420"/>
    </source>
</evidence>
<dbReference type="RefSeq" id="WP_005214063.1">
    <property type="nucleotide sequence ID" value="NZ_KB291653.1"/>
</dbReference>
<keyword evidence="9" id="KW-1133">Transmembrane helix</keyword>
<evidence type="ECO:0000256" key="6">
    <source>
        <dbReference type="ARBA" id="ARBA00022777"/>
    </source>
</evidence>
<dbReference type="FunFam" id="1.10.287.130:FF:000001">
    <property type="entry name" value="Two-component sensor histidine kinase"/>
    <property type="match status" value="1"/>
</dbReference>
<dbReference type="GO" id="GO:0000155">
    <property type="term" value="F:phosphorelay sensor kinase activity"/>
    <property type="evidence" value="ECO:0007669"/>
    <property type="project" value="InterPro"/>
</dbReference>
<comment type="subcellular location">
    <subcellularLocation>
        <location evidence="2">Membrane</location>
    </subcellularLocation>
</comment>
<dbReference type="EC" id="2.7.13.3" evidence="3"/>
<dbReference type="PANTHER" id="PTHR45453">
    <property type="entry name" value="PHOSPHATE REGULON SENSOR PROTEIN PHOR"/>
    <property type="match status" value="1"/>
</dbReference>
<dbReference type="EMBL" id="AMEZ01000062">
    <property type="protein sequence ID" value="EKY25984.1"/>
    <property type="molecule type" value="Genomic_DNA"/>
</dbReference>
<keyword evidence="13" id="KW-1185">Reference proteome</keyword>
<keyword evidence="6 12" id="KW-0418">Kinase</keyword>
<dbReference type="InterPro" id="IPR003594">
    <property type="entry name" value="HATPase_dom"/>
</dbReference>
<dbReference type="STRING" id="545697.HMPREF0216_02299"/>
<dbReference type="SMART" id="SM00388">
    <property type="entry name" value="HisKA"/>
    <property type="match status" value="1"/>
</dbReference>
<dbReference type="SMART" id="SM00304">
    <property type="entry name" value="HAMP"/>
    <property type="match status" value="1"/>
</dbReference>
<dbReference type="OrthoDB" id="9762826at2"/>
<keyword evidence="4" id="KW-0597">Phosphoprotein</keyword>
<dbReference type="InterPro" id="IPR036890">
    <property type="entry name" value="HATPase_C_sf"/>
</dbReference>
<keyword evidence="9" id="KW-0472">Membrane</keyword>
<dbReference type="SUPFAM" id="SSF47384">
    <property type="entry name" value="Homodimeric domain of signal transducing histidine kinase"/>
    <property type="match status" value="1"/>
</dbReference>
<keyword evidence="9" id="KW-0812">Transmembrane</keyword>
<protein>
    <recommendedName>
        <fullName evidence="3">histidine kinase</fullName>
        <ecNumber evidence="3">2.7.13.3</ecNumber>
    </recommendedName>
</protein>
<proteinExistence type="predicted"/>
<evidence type="ECO:0000256" key="3">
    <source>
        <dbReference type="ARBA" id="ARBA00012438"/>
    </source>
</evidence>
<comment type="caution">
    <text evidence="12">The sequence shown here is derived from an EMBL/GenBank/DDBJ whole genome shotgun (WGS) entry which is preliminary data.</text>
</comment>
<organism evidence="12 13">
    <name type="scientific">Clostridium celatum DSM 1785</name>
    <dbReference type="NCBI Taxonomy" id="545697"/>
    <lineage>
        <taxon>Bacteria</taxon>
        <taxon>Bacillati</taxon>
        <taxon>Bacillota</taxon>
        <taxon>Clostridia</taxon>
        <taxon>Eubacteriales</taxon>
        <taxon>Clostridiaceae</taxon>
        <taxon>Clostridium</taxon>
    </lineage>
</organism>
<keyword evidence="5" id="KW-0808">Transferase</keyword>
<gene>
    <name evidence="12" type="ORF">HMPREF0216_02299</name>
</gene>